<sequence>MRPFAHAAMLGCAVLAPLASGCSAVVEQRVEAGLAEAGLPAAMASCMAEIWADDLSVDQIREISQFADAVREDDRTLTVGSLIGHVSEWNDPEALGVVTSSAARCALS</sequence>
<proteinExistence type="predicted"/>
<evidence type="ECO:0008006" key="3">
    <source>
        <dbReference type="Google" id="ProtNLM"/>
    </source>
</evidence>
<accession>A0A7G6VSA4</accession>
<reference evidence="1 2" key="1">
    <citation type="submission" date="2020-08" db="EMBL/GenBank/DDBJ databases">
        <authorList>
            <person name="Liu G."/>
            <person name="Sun C."/>
        </authorList>
    </citation>
    <scope>NUCLEOTIDE SEQUENCE [LARGE SCALE GENOMIC DNA]</scope>
    <source>
        <strain evidence="1 2">OT19</strain>
    </source>
</reference>
<evidence type="ECO:0000313" key="1">
    <source>
        <dbReference type="EMBL" id="QNE04619.1"/>
    </source>
</evidence>
<dbReference type="Proteomes" id="UP000515297">
    <property type="component" value="Chromosome"/>
</dbReference>
<gene>
    <name evidence="1" type="ORF">H4O24_11705</name>
</gene>
<dbReference type="AlphaFoldDB" id="A0A7G6VSA4"/>
<dbReference type="EMBL" id="CP060052">
    <property type="protein sequence ID" value="QNE04619.1"/>
    <property type="molecule type" value="Genomic_DNA"/>
</dbReference>
<name>A0A7G6VSA4_9SPHN</name>
<dbReference type="PROSITE" id="PS51257">
    <property type="entry name" value="PROKAR_LIPOPROTEIN"/>
    <property type="match status" value="1"/>
</dbReference>
<evidence type="ECO:0000313" key="2">
    <source>
        <dbReference type="Proteomes" id="UP000515297"/>
    </source>
</evidence>
<protein>
    <recommendedName>
        <fullName evidence="3">Lipoprotein</fullName>
    </recommendedName>
</protein>
<dbReference type="RefSeq" id="WP_185883860.1">
    <property type="nucleotide sequence ID" value="NZ_CP060052.1"/>
</dbReference>
<organism evidence="1 2">
    <name type="scientific">Croceicoccus marinus</name>
    <dbReference type="NCBI Taxonomy" id="450378"/>
    <lineage>
        <taxon>Bacteria</taxon>
        <taxon>Pseudomonadati</taxon>
        <taxon>Pseudomonadota</taxon>
        <taxon>Alphaproteobacteria</taxon>
        <taxon>Sphingomonadales</taxon>
        <taxon>Erythrobacteraceae</taxon>
        <taxon>Croceicoccus</taxon>
    </lineage>
</organism>